<reference evidence="1 2" key="1">
    <citation type="submission" date="2017-10" db="EMBL/GenBank/DDBJ databases">
        <title>Nyctiphanis sp. nov., isolated from the stomach of the euphausiid Nyctiphanes simplex (Hansen, 1911) in the Gulf of California.</title>
        <authorList>
            <person name="Gomez-Gil B."/>
            <person name="Aguilar-Mendez M."/>
            <person name="Lopez-Cortes A."/>
            <person name="Gomez-Gutierrez J."/>
            <person name="Roque A."/>
            <person name="Lang E."/>
            <person name="Gonzalez-Castillo A."/>
        </authorList>
    </citation>
    <scope>NUCLEOTIDE SEQUENCE [LARGE SCALE GENOMIC DNA]</scope>
    <source>
        <strain evidence="1 2">CAIM 600</strain>
    </source>
</reference>
<evidence type="ECO:0000313" key="1">
    <source>
        <dbReference type="EMBL" id="RXJ72256.1"/>
    </source>
</evidence>
<dbReference type="RefSeq" id="WP_129123275.1">
    <property type="nucleotide sequence ID" value="NZ_PEIB01000024.1"/>
</dbReference>
<sequence length="122" mass="14399">MSQISQQFDHVYREWMLRPELELTFNIDNVKVNLKKLDKQILIECTIPGSWDKGKYDLDKVLYYTLISAEHYPAAPAIRQDDGSLWLTLLIREETETHQVVETIEKVVNQVDTWHYLISYDG</sequence>
<dbReference type="AlphaFoldDB" id="A0A4Q0YN69"/>
<evidence type="ECO:0000313" key="2">
    <source>
        <dbReference type="Proteomes" id="UP000290287"/>
    </source>
</evidence>
<keyword evidence="2" id="KW-1185">Reference proteome</keyword>
<proteinExistence type="predicted"/>
<dbReference type="Proteomes" id="UP000290287">
    <property type="component" value="Unassembled WGS sequence"/>
</dbReference>
<accession>A0A4Q0YN69</accession>
<organism evidence="1 2">
    <name type="scientific">Veronia nyctiphanis</name>
    <dbReference type="NCBI Taxonomy" id="1278244"/>
    <lineage>
        <taxon>Bacteria</taxon>
        <taxon>Pseudomonadati</taxon>
        <taxon>Pseudomonadota</taxon>
        <taxon>Gammaproteobacteria</taxon>
        <taxon>Vibrionales</taxon>
        <taxon>Vibrionaceae</taxon>
        <taxon>Veronia</taxon>
    </lineage>
</organism>
<dbReference type="OrthoDB" id="7006103at2"/>
<dbReference type="EMBL" id="PEIB01000024">
    <property type="protein sequence ID" value="RXJ72256.1"/>
    <property type="molecule type" value="Genomic_DNA"/>
</dbReference>
<comment type="caution">
    <text evidence="1">The sequence shown here is derived from an EMBL/GenBank/DDBJ whole genome shotgun (WGS) entry which is preliminary data.</text>
</comment>
<protein>
    <submittedName>
        <fullName evidence="1">Uncharacterized protein</fullName>
    </submittedName>
</protein>
<name>A0A4Q0YN69_9GAMM</name>
<gene>
    <name evidence="1" type="ORF">CS022_17070</name>
</gene>